<feature type="transmembrane region" description="Helical" evidence="1">
    <location>
        <begin position="131"/>
        <end position="151"/>
    </location>
</feature>
<reference evidence="3 4" key="1">
    <citation type="journal article" date="2009" name="Nature">
        <title>Evolution of pathogenicity and sexual reproduction in eight Candida genomes.</title>
        <authorList>
            <person name="Butler G."/>
            <person name="Rasmussen M.D."/>
            <person name="Lin M.F."/>
            <person name="Santos M.A."/>
            <person name="Sakthikumar S."/>
            <person name="Munro C.A."/>
            <person name="Rheinbay E."/>
            <person name="Grabherr M."/>
            <person name="Forche A."/>
            <person name="Reedy J.L."/>
            <person name="Agrafioti I."/>
            <person name="Arnaud M.B."/>
            <person name="Bates S."/>
            <person name="Brown A.J."/>
            <person name="Brunke S."/>
            <person name="Costanzo M.C."/>
            <person name="Fitzpatrick D.A."/>
            <person name="de Groot P.W."/>
            <person name="Harris D."/>
            <person name="Hoyer L.L."/>
            <person name="Hube B."/>
            <person name="Klis F.M."/>
            <person name="Kodira C."/>
            <person name="Lennard N."/>
            <person name="Logue M.E."/>
            <person name="Martin R."/>
            <person name="Neiman A.M."/>
            <person name="Nikolaou E."/>
            <person name="Quail M.A."/>
            <person name="Quinn J."/>
            <person name="Santos M.C."/>
            <person name="Schmitzberger F.F."/>
            <person name="Sherlock G."/>
            <person name="Shah P."/>
            <person name="Silverstein K.A."/>
            <person name="Skrzypek M.S."/>
            <person name="Soll D."/>
            <person name="Staggs R."/>
            <person name="Stansfield I."/>
            <person name="Stumpf M.P."/>
            <person name="Sudbery P.E."/>
            <person name="Srikantha T."/>
            <person name="Zeng Q."/>
            <person name="Berman J."/>
            <person name="Berriman M."/>
            <person name="Heitman J."/>
            <person name="Gow N.A."/>
            <person name="Lorenz M.C."/>
            <person name="Birren B.W."/>
            <person name="Kellis M."/>
            <person name="Cuomo C.A."/>
        </authorList>
    </citation>
    <scope>NUCLEOTIDE SEQUENCE [LARGE SCALE GENOMIC DNA]</scope>
    <source>
        <strain evidence="4">ATCC 11503 / BCRC 21390 / CBS 2605 / JCM 1781 / NBRC 1676 / NRRL YB-4239</strain>
    </source>
</reference>
<feature type="signal peptide" evidence="2">
    <location>
        <begin position="1"/>
        <end position="27"/>
    </location>
</feature>
<sequence>MNFSHQLLFTIFLIFTSHLATITAAAADTNTETTGTETTTASSETPTLVWVTGTDSAGITRTTQSTFYQTFRPSYTETETYASGSIGVGTISGEVGSIRSYTETTISQGGAGALKNHMKAFHIGNAQEGGGSMGTITVAFLMGIFISAVLVI</sequence>
<keyword evidence="1" id="KW-0812">Transmembrane</keyword>
<feature type="chain" id="PRO_5002681716" evidence="2">
    <location>
        <begin position="28"/>
        <end position="152"/>
    </location>
</feature>
<keyword evidence="1" id="KW-0472">Membrane</keyword>
<keyword evidence="4" id="KW-1185">Reference proteome</keyword>
<dbReference type="InParanoid" id="A5E193"/>
<evidence type="ECO:0000313" key="3">
    <source>
        <dbReference type="EMBL" id="EDK45201.1"/>
    </source>
</evidence>
<proteinExistence type="predicted"/>
<dbReference type="STRING" id="379508.A5E193"/>
<dbReference type="AlphaFoldDB" id="A5E193"/>
<dbReference type="KEGG" id="lel:PVL30_002877"/>
<dbReference type="InterPro" id="IPR031452">
    <property type="entry name" value="Kre1"/>
</dbReference>
<evidence type="ECO:0000313" key="4">
    <source>
        <dbReference type="Proteomes" id="UP000001996"/>
    </source>
</evidence>
<keyword evidence="2" id="KW-0732">Signal</keyword>
<dbReference type="GO" id="GO:0031505">
    <property type="term" value="P:fungal-type cell wall organization"/>
    <property type="evidence" value="ECO:0007669"/>
    <property type="project" value="InterPro"/>
</dbReference>
<keyword evidence="1" id="KW-1133">Transmembrane helix</keyword>
<dbReference type="OrthoDB" id="5406216at2759"/>
<dbReference type="Pfam" id="PF17056">
    <property type="entry name" value="KRE1"/>
    <property type="match status" value="1"/>
</dbReference>
<dbReference type="EMBL" id="CH981527">
    <property type="protein sequence ID" value="EDK45201.1"/>
    <property type="molecule type" value="Genomic_DNA"/>
</dbReference>
<name>A5E193_LODEL</name>
<dbReference type="HOGENOM" id="CLU_1722707_0_0_1"/>
<organism evidence="3 4">
    <name type="scientific">Lodderomyces elongisporus (strain ATCC 11503 / CBS 2605 / JCM 1781 / NBRC 1676 / NRRL YB-4239)</name>
    <name type="common">Yeast</name>
    <name type="synonym">Saccharomyces elongisporus</name>
    <dbReference type="NCBI Taxonomy" id="379508"/>
    <lineage>
        <taxon>Eukaryota</taxon>
        <taxon>Fungi</taxon>
        <taxon>Dikarya</taxon>
        <taxon>Ascomycota</taxon>
        <taxon>Saccharomycotina</taxon>
        <taxon>Pichiomycetes</taxon>
        <taxon>Debaryomycetaceae</taxon>
        <taxon>Candida/Lodderomyces clade</taxon>
        <taxon>Lodderomyces</taxon>
    </lineage>
</organism>
<gene>
    <name evidence="3" type="ORF">LELG_03380</name>
</gene>
<protein>
    <submittedName>
        <fullName evidence="3">Protein KRE1</fullName>
    </submittedName>
</protein>
<evidence type="ECO:0000256" key="2">
    <source>
        <dbReference type="SAM" id="SignalP"/>
    </source>
</evidence>
<dbReference type="GeneID" id="5232675"/>
<dbReference type="VEuPathDB" id="FungiDB:LELG_03380"/>
<dbReference type="Proteomes" id="UP000001996">
    <property type="component" value="Unassembled WGS sequence"/>
</dbReference>
<evidence type="ECO:0000256" key="1">
    <source>
        <dbReference type="SAM" id="Phobius"/>
    </source>
</evidence>
<accession>A5E193</accession>